<dbReference type="EMBL" id="CP022117">
    <property type="protein sequence ID" value="ASG15909.1"/>
    <property type="molecule type" value="Genomic_DNA"/>
</dbReference>
<name>A0A2C9NXN4_SALET</name>
<feature type="region of interest" description="Disordered" evidence="1">
    <location>
        <begin position="38"/>
        <end position="63"/>
    </location>
</feature>
<sequence>MLSPSIYNQMKDNRICPKKNPDLKCGRHHDQACPQTFRRQGWKQKGQHSTLPPSGRHAIAYSR</sequence>
<gene>
    <name evidence="2" type="ORF">LFZ25_08055</name>
</gene>
<organism evidence="2 3">
    <name type="scientific">Salmonella enterica subsp. enterica serovar Macclesfield str. S-1643</name>
    <dbReference type="NCBI Taxonomy" id="1242107"/>
    <lineage>
        <taxon>Bacteria</taxon>
        <taxon>Pseudomonadati</taxon>
        <taxon>Pseudomonadota</taxon>
        <taxon>Gammaproteobacteria</taxon>
        <taxon>Enterobacterales</taxon>
        <taxon>Enterobacteriaceae</taxon>
        <taxon>Salmonella</taxon>
    </lineage>
</organism>
<evidence type="ECO:0000256" key="1">
    <source>
        <dbReference type="SAM" id="MobiDB-lite"/>
    </source>
</evidence>
<proteinExistence type="predicted"/>
<evidence type="ECO:0000313" key="2">
    <source>
        <dbReference type="EMBL" id="ASG15909.1"/>
    </source>
</evidence>
<dbReference type="Proteomes" id="UP000197157">
    <property type="component" value="Chromosome"/>
</dbReference>
<reference evidence="2 3" key="1">
    <citation type="submission" date="2017-06" db="EMBL/GenBank/DDBJ databases">
        <title>Salmonella reference genomes for public health.</title>
        <authorList>
            <person name="Robertson J."/>
            <person name="Yoshida C."/>
            <person name="Gurnik S."/>
            <person name="Nash J."/>
        </authorList>
    </citation>
    <scope>NUCLEOTIDE SEQUENCE [LARGE SCALE GENOMIC DNA]</scope>
    <source>
        <strain evidence="2 3">S-1643</strain>
    </source>
</reference>
<protein>
    <submittedName>
        <fullName evidence="2">Uncharacterized protein</fullName>
    </submittedName>
</protein>
<evidence type="ECO:0000313" key="3">
    <source>
        <dbReference type="Proteomes" id="UP000197157"/>
    </source>
</evidence>
<dbReference type="AlphaFoldDB" id="A0A2C9NXN4"/>
<accession>A0A2C9NXN4</accession>